<sequence>MLSLPQTSSSQGAIPVSENVSVIGDLLSTVGAIDPLNLNNIDLIGAILCAADKYDFARDRHDAHGVLEKEVQFASSRTLALDLLSPEAMAELVALESEHRDKLVALHRRGRDAFTQGPDDDMVFYANLSGAQCKQSISSGCTAPLGHDI</sequence>
<comment type="caution">
    <text evidence="1">The sequence shown here is derived from an EMBL/GenBank/DDBJ whole genome shotgun (WGS) entry which is preliminary data.</text>
</comment>
<evidence type="ECO:0000313" key="1">
    <source>
        <dbReference type="EMBL" id="PIL32033.1"/>
    </source>
</evidence>
<reference evidence="1 2" key="1">
    <citation type="journal article" date="2015" name="Sci. Rep.">
        <title>Chromosome-level genome map provides insights into diverse defense mechanisms in the medicinal fungus Ganoderma sinense.</title>
        <authorList>
            <person name="Zhu Y."/>
            <person name="Xu J."/>
            <person name="Sun C."/>
            <person name="Zhou S."/>
            <person name="Xu H."/>
            <person name="Nelson D.R."/>
            <person name="Qian J."/>
            <person name="Song J."/>
            <person name="Luo H."/>
            <person name="Xiang L."/>
            <person name="Li Y."/>
            <person name="Xu Z."/>
            <person name="Ji A."/>
            <person name="Wang L."/>
            <person name="Lu S."/>
            <person name="Hayward A."/>
            <person name="Sun W."/>
            <person name="Li X."/>
            <person name="Schwartz D.C."/>
            <person name="Wang Y."/>
            <person name="Chen S."/>
        </authorList>
    </citation>
    <scope>NUCLEOTIDE SEQUENCE [LARGE SCALE GENOMIC DNA]</scope>
    <source>
        <strain evidence="1 2">ZZ0214-1</strain>
    </source>
</reference>
<organism evidence="1 2">
    <name type="scientific">Ganoderma sinense ZZ0214-1</name>
    <dbReference type="NCBI Taxonomy" id="1077348"/>
    <lineage>
        <taxon>Eukaryota</taxon>
        <taxon>Fungi</taxon>
        <taxon>Dikarya</taxon>
        <taxon>Basidiomycota</taxon>
        <taxon>Agaricomycotina</taxon>
        <taxon>Agaricomycetes</taxon>
        <taxon>Polyporales</taxon>
        <taxon>Polyporaceae</taxon>
        <taxon>Ganoderma</taxon>
    </lineage>
</organism>
<dbReference type="EMBL" id="AYKW01000012">
    <property type="protein sequence ID" value="PIL32033.1"/>
    <property type="molecule type" value="Genomic_DNA"/>
</dbReference>
<accession>A0A2G8SE54</accession>
<dbReference type="STRING" id="1077348.A0A2G8SE54"/>
<dbReference type="AlphaFoldDB" id="A0A2G8SE54"/>
<evidence type="ECO:0000313" key="2">
    <source>
        <dbReference type="Proteomes" id="UP000230002"/>
    </source>
</evidence>
<keyword evidence="2" id="KW-1185">Reference proteome</keyword>
<protein>
    <submittedName>
        <fullName evidence="1">Uncharacterized protein</fullName>
    </submittedName>
</protein>
<gene>
    <name evidence="1" type="ORF">GSI_06737</name>
</gene>
<name>A0A2G8SE54_9APHY</name>
<dbReference type="OrthoDB" id="3266199at2759"/>
<proteinExistence type="predicted"/>
<dbReference type="Proteomes" id="UP000230002">
    <property type="component" value="Unassembled WGS sequence"/>
</dbReference>